<dbReference type="EMBL" id="CP094358">
    <property type="protein sequence ID" value="UOB16925.1"/>
    <property type="molecule type" value="Genomic_DNA"/>
</dbReference>
<evidence type="ECO:0000256" key="4">
    <source>
        <dbReference type="PROSITE-ProRule" id="PRU00433"/>
    </source>
</evidence>
<dbReference type="Gene3D" id="1.10.760.10">
    <property type="entry name" value="Cytochrome c-like domain"/>
    <property type="match status" value="1"/>
</dbReference>
<dbReference type="PANTHER" id="PTHR35008:SF8">
    <property type="entry name" value="ALCOHOL DEHYDROGENASE CYTOCHROME C SUBUNIT"/>
    <property type="match status" value="1"/>
</dbReference>
<evidence type="ECO:0000256" key="2">
    <source>
        <dbReference type="ARBA" id="ARBA00022723"/>
    </source>
</evidence>
<dbReference type="PANTHER" id="PTHR35008">
    <property type="entry name" value="BLL4482 PROTEIN-RELATED"/>
    <property type="match status" value="1"/>
</dbReference>
<dbReference type="GO" id="GO:0009055">
    <property type="term" value="F:electron transfer activity"/>
    <property type="evidence" value="ECO:0007669"/>
    <property type="project" value="InterPro"/>
</dbReference>
<protein>
    <submittedName>
        <fullName evidence="6">Cytochrome c</fullName>
    </submittedName>
</protein>
<evidence type="ECO:0000256" key="3">
    <source>
        <dbReference type="ARBA" id="ARBA00023004"/>
    </source>
</evidence>
<proteinExistence type="predicted"/>
<evidence type="ECO:0000256" key="1">
    <source>
        <dbReference type="ARBA" id="ARBA00022617"/>
    </source>
</evidence>
<evidence type="ECO:0000313" key="7">
    <source>
        <dbReference type="Proteomes" id="UP000831290"/>
    </source>
</evidence>
<name>A0A9E6ZMB2_9FLAO</name>
<evidence type="ECO:0000259" key="5">
    <source>
        <dbReference type="PROSITE" id="PS51007"/>
    </source>
</evidence>
<dbReference type="InterPro" id="IPR051459">
    <property type="entry name" value="Cytochrome_c-type_DH"/>
</dbReference>
<dbReference type="GO" id="GO:0046872">
    <property type="term" value="F:metal ion binding"/>
    <property type="evidence" value="ECO:0007669"/>
    <property type="project" value="UniProtKB-KW"/>
</dbReference>
<dbReference type="GO" id="GO:0020037">
    <property type="term" value="F:heme binding"/>
    <property type="evidence" value="ECO:0007669"/>
    <property type="project" value="InterPro"/>
</dbReference>
<keyword evidence="7" id="KW-1185">Reference proteome</keyword>
<keyword evidence="1 4" id="KW-0349">Heme</keyword>
<gene>
    <name evidence="6" type="ORF">MQE35_14435</name>
</gene>
<dbReference type="RefSeq" id="WP_255842180.1">
    <property type="nucleotide sequence ID" value="NZ_CP094358.1"/>
</dbReference>
<dbReference type="Proteomes" id="UP000831290">
    <property type="component" value="Chromosome"/>
</dbReference>
<dbReference type="SUPFAM" id="SSF46626">
    <property type="entry name" value="Cytochrome c"/>
    <property type="match status" value="1"/>
</dbReference>
<dbReference type="InterPro" id="IPR009056">
    <property type="entry name" value="Cyt_c-like_dom"/>
</dbReference>
<dbReference type="KEGG" id="fbm:MQE35_14435"/>
<organism evidence="6 7">
    <name type="scientific">Abyssalbus ytuae</name>
    <dbReference type="NCBI Taxonomy" id="2926907"/>
    <lineage>
        <taxon>Bacteria</taxon>
        <taxon>Pseudomonadati</taxon>
        <taxon>Bacteroidota</taxon>
        <taxon>Flavobacteriia</taxon>
        <taxon>Flavobacteriales</taxon>
        <taxon>Flavobacteriaceae</taxon>
        <taxon>Abyssalbus</taxon>
    </lineage>
</organism>
<dbReference type="PROSITE" id="PS51007">
    <property type="entry name" value="CYTC"/>
    <property type="match status" value="1"/>
</dbReference>
<keyword evidence="2 4" id="KW-0479">Metal-binding</keyword>
<dbReference type="InterPro" id="IPR036909">
    <property type="entry name" value="Cyt_c-like_dom_sf"/>
</dbReference>
<reference evidence="6" key="1">
    <citation type="submission" date="2022-03" db="EMBL/GenBank/DDBJ databases">
        <title>Description of Abyssus ytuae gen. nov., sp. nov., a novel member of the family Flavobacteriaceae isolated from the sediment of Mariana Trench.</title>
        <authorList>
            <person name="Zhang J."/>
            <person name="Xu X."/>
        </authorList>
    </citation>
    <scope>NUCLEOTIDE SEQUENCE</scope>
    <source>
        <strain evidence="6">MT3330</strain>
    </source>
</reference>
<keyword evidence="3 4" id="KW-0408">Iron</keyword>
<sequence>MNKLLPFISPVFITVFCISCAQQNPELLASMERGKAVYNEFCITCHMNAGQGVENAFPPLAKSDYLLKNRKESIHLVKYGGTGTITVNGKKYTGAMTRLGLTDKEVADVLNFVMNSWGNKSPDMVTEQEVAAIKE</sequence>
<dbReference type="Pfam" id="PF00034">
    <property type="entry name" value="Cytochrom_C"/>
    <property type="match status" value="1"/>
</dbReference>
<feature type="domain" description="Cytochrome c" evidence="5">
    <location>
        <begin position="29"/>
        <end position="117"/>
    </location>
</feature>
<dbReference type="AlphaFoldDB" id="A0A9E6ZMB2"/>
<accession>A0A9E6ZMB2</accession>
<evidence type="ECO:0000313" key="6">
    <source>
        <dbReference type="EMBL" id="UOB16925.1"/>
    </source>
</evidence>